<protein>
    <submittedName>
        <fullName evidence="1">Uncharacterized protein</fullName>
    </submittedName>
</protein>
<dbReference type="EMBL" id="FQ790300">
    <property type="protein sequence ID" value="CCD49320.1"/>
    <property type="molecule type" value="Genomic_DNA"/>
</dbReference>
<name>G2Y9P4_BOTF4</name>
<accession>G2Y9P4</accession>
<dbReference type="InParanoid" id="G2Y9P4"/>
<sequence length="37" mass="3963">MSTGSSSDRLDTGTTSKYAPVARWRSGRGISETIFAL</sequence>
<gene>
    <name evidence="1" type="ORF">BofuT4_uP031960.1</name>
</gene>
<dbReference type="AlphaFoldDB" id="G2Y9P4"/>
<evidence type="ECO:0000313" key="1">
    <source>
        <dbReference type="EMBL" id="CCD49320.1"/>
    </source>
</evidence>
<reference evidence="2" key="1">
    <citation type="journal article" date="2011" name="PLoS Genet.">
        <title>Genomic analysis of the necrotrophic fungal pathogens Sclerotinia sclerotiorum and Botrytis cinerea.</title>
        <authorList>
            <person name="Amselem J."/>
            <person name="Cuomo C.A."/>
            <person name="van Kan J.A."/>
            <person name="Viaud M."/>
            <person name="Benito E.P."/>
            <person name="Couloux A."/>
            <person name="Coutinho P.M."/>
            <person name="de Vries R.P."/>
            <person name="Dyer P.S."/>
            <person name="Fillinger S."/>
            <person name="Fournier E."/>
            <person name="Gout L."/>
            <person name="Hahn M."/>
            <person name="Kohn L."/>
            <person name="Lapalu N."/>
            <person name="Plummer K.M."/>
            <person name="Pradier J.M."/>
            <person name="Quevillon E."/>
            <person name="Sharon A."/>
            <person name="Simon A."/>
            <person name="ten Have A."/>
            <person name="Tudzynski B."/>
            <person name="Tudzynski P."/>
            <person name="Wincker P."/>
            <person name="Andrew M."/>
            <person name="Anthouard V."/>
            <person name="Beever R.E."/>
            <person name="Beffa R."/>
            <person name="Benoit I."/>
            <person name="Bouzid O."/>
            <person name="Brault B."/>
            <person name="Chen Z."/>
            <person name="Choquer M."/>
            <person name="Collemare J."/>
            <person name="Cotton P."/>
            <person name="Danchin E.G."/>
            <person name="Da Silva C."/>
            <person name="Gautier A."/>
            <person name="Giraud C."/>
            <person name="Giraud T."/>
            <person name="Gonzalez C."/>
            <person name="Grossetete S."/>
            <person name="Guldener U."/>
            <person name="Henrissat B."/>
            <person name="Howlett B.J."/>
            <person name="Kodira C."/>
            <person name="Kretschmer M."/>
            <person name="Lappartient A."/>
            <person name="Leroch M."/>
            <person name="Levis C."/>
            <person name="Mauceli E."/>
            <person name="Neuveglise C."/>
            <person name="Oeser B."/>
            <person name="Pearson M."/>
            <person name="Poulain J."/>
            <person name="Poussereau N."/>
            <person name="Quesneville H."/>
            <person name="Rascle C."/>
            <person name="Schumacher J."/>
            <person name="Segurens B."/>
            <person name="Sexton A."/>
            <person name="Silva E."/>
            <person name="Sirven C."/>
            <person name="Soanes D.M."/>
            <person name="Talbot N.J."/>
            <person name="Templeton M."/>
            <person name="Yandava C."/>
            <person name="Yarden O."/>
            <person name="Zeng Q."/>
            <person name="Rollins J.A."/>
            <person name="Lebrun M.H."/>
            <person name="Dickman M."/>
        </authorList>
    </citation>
    <scope>NUCLEOTIDE SEQUENCE [LARGE SCALE GENOMIC DNA]</scope>
    <source>
        <strain evidence="2">T4</strain>
    </source>
</reference>
<dbReference type="HOGENOM" id="CLU_3350971_0_0_1"/>
<evidence type="ECO:0000313" key="2">
    <source>
        <dbReference type="Proteomes" id="UP000008177"/>
    </source>
</evidence>
<organism evidence="1 2">
    <name type="scientific">Botryotinia fuckeliana (strain T4)</name>
    <name type="common">Noble rot fungus</name>
    <name type="synonym">Botrytis cinerea</name>
    <dbReference type="NCBI Taxonomy" id="999810"/>
    <lineage>
        <taxon>Eukaryota</taxon>
        <taxon>Fungi</taxon>
        <taxon>Dikarya</taxon>
        <taxon>Ascomycota</taxon>
        <taxon>Pezizomycotina</taxon>
        <taxon>Leotiomycetes</taxon>
        <taxon>Helotiales</taxon>
        <taxon>Sclerotiniaceae</taxon>
        <taxon>Botrytis</taxon>
    </lineage>
</organism>
<proteinExistence type="predicted"/>
<dbReference type="Proteomes" id="UP000008177">
    <property type="component" value="Unplaced contigs"/>
</dbReference>